<dbReference type="OrthoDB" id="2426596at2"/>
<protein>
    <submittedName>
        <fullName evidence="1">Uncharacterized protein</fullName>
    </submittedName>
</protein>
<dbReference type="EMBL" id="CP041040">
    <property type="protein sequence ID" value="QDE36395.1"/>
    <property type="molecule type" value="Genomic_DNA"/>
</dbReference>
<gene>
    <name evidence="1" type="ORF">FIV50_17365</name>
</gene>
<dbReference type="Proteomes" id="UP000316125">
    <property type="component" value="Chromosome"/>
</dbReference>
<organism evidence="1 2">
    <name type="scientific">Microbacterium foliorum</name>
    <dbReference type="NCBI Taxonomy" id="104336"/>
    <lineage>
        <taxon>Bacteria</taxon>
        <taxon>Bacillati</taxon>
        <taxon>Actinomycetota</taxon>
        <taxon>Actinomycetes</taxon>
        <taxon>Micrococcales</taxon>
        <taxon>Microbacteriaceae</taxon>
        <taxon>Microbacterium</taxon>
    </lineage>
</organism>
<sequence length="323" mass="36367">MHWMSDTSAGDWLRERLDEPWNATMHAVVPHGFPAYARILHPGIVRSLPDRPVPTYDEYDAMPEAERQALFDRFIDEPATWAETASAFGTTLHPLAQWQRIVRTPMDGDWRTRISPDGREFSAPTEGELAPEMLTSIASHLIAHTTTPDAGFAALWEGRGGLVGHMGHGPSRAFYTFSDDPNHQAMLDRSVKNPFNNAFRKRTWQEGILSREISEGPRFRLPDRDHVLFRGAIGAFANQDWVLDVPWRDRPGEEHGFAPSAQTPSILWPDDHAWVMVSEIDHDSTIVAGSTELVAAICADERLEAFLIPENADLTWDADEVNR</sequence>
<evidence type="ECO:0000313" key="2">
    <source>
        <dbReference type="Proteomes" id="UP000316125"/>
    </source>
</evidence>
<accession>A0A4Y5YVH4</accession>
<evidence type="ECO:0000313" key="1">
    <source>
        <dbReference type="EMBL" id="QDE36395.1"/>
    </source>
</evidence>
<reference evidence="1 2" key="1">
    <citation type="submission" date="2019-06" db="EMBL/GenBank/DDBJ databases">
        <title>Complete genome of Microbacterium foliorum M2.</title>
        <authorList>
            <person name="Cao G."/>
        </authorList>
    </citation>
    <scope>NUCLEOTIDE SEQUENCE [LARGE SCALE GENOMIC DNA]</scope>
    <source>
        <strain evidence="1 2">M2</strain>
    </source>
</reference>
<proteinExistence type="predicted"/>
<name>A0A4Y5YVH4_9MICO</name>
<dbReference type="AlphaFoldDB" id="A0A4Y5YVH4"/>